<name>A0A3G9JS80_9FIRM</name>
<evidence type="ECO:0000313" key="7">
    <source>
        <dbReference type="Proteomes" id="UP000268059"/>
    </source>
</evidence>
<evidence type="ECO:0000256" key="4">
    <source>
        <dbReference type="ARBA" id="ARBA00022679"/>
    </source>
</evidence>
<dbReference type="InParanoid" id="A0A3G9JS80"/>
<evidence type="ECO:0000256" key="2">
    <source>
        <dbReference type="ARBA" id="ARBA00006739"/>
    </source>
</evidence>
<protein>
    <submittedName>
        <fullName evidence="6">Glycosyl transferase</fullName>
    </submittedName>
</protein>
<dbReference type="PANTHER" id="PTHR43179">
    <property type="entry name" value="RHAMNOSYLTRANSFERASE WBBL"/>
    <property type="match status" value="1"/>
</dbReference>
<comment type="similarity">
    <text evidence="2">Belongs to the glycosyltransferase 2 family.</text>
</comment>
<dbReference type="CDD" id="cd04185">
    <property type="entry name" value="GT_2_like_b"/>
    <property type="match status" value="1"/>
</dbReference>
<sequence length="300" mass="35015">METENKVGIVLVTYNRLKLLLQAIDALLNQTYRNADILIINNASTDDTEEQLKPYVERGDIIYFNTGKNLGGAGGFNYGLKTAYEKGYKYFWMMDDDSIAEPDALEKLVKASEFMKGKYSYLSNYVYWRDGSPCKMNAPQIADDWMQDANLSYDGLIRIQRATFVGFFTNREIVEKVGLPIKEFFIWSDDTNYCWRCNKIAPGYLVSDAKVEHRIVTNADADIVTDDTDRLSRYVYAFRNRAYNYRMVGIQSKYKIYVLRKFLQILKHSKNGKWKRIRVMMKGVRQGKHFNPPIEYVNKR</sequence>
<comment type="pathway">
    <text evidence="1">Cell wall biogenesis; cell wall polysaccharide biosynthesis.</text>
</comment>
<dbReference type="Proteomes" id="UP000268059">
    <property type="component" value="Chromosome"/>
</dbReference>
<dbReference type="SUPFAM" id="SSF53448">
    <property type="entry name" value="Nucleotide-diphospho-sugar transferases"/>
    <property type="match status" value="1"/>
</dbReference>
<proteinExistence type="inferred from homology"/>
<feature type="domain" description="Glycosyltransferase 2-like" evidence="5">
    <location>
        <begin position="9"/>
        <end position="113"/>
    </location>
</feature>
<reference evidence="6 7" key="1">
    <citation type="submission" date="2018-11" db="EMBL/GenBank/DDBJ databases">
        <title>Novel Erysipelotrichaceae bacterium isolated from small intestine of a swine.</title>
        <authorList>
            <person name="Kim J.S."/>
            <person name="Choe H."/>
            <person name="Lee Y.R."/>
            <person name="Kim K.M."/>
            <person name="Park D.S."/>
        </authorList>
    </citation>
    <scope>NUCLEOTIDE SEQUENCE [LARGE SCALE GENOMIC DNA]</scope>
    <source>
        <strain evidence="6 7">SG0102</strain>
    </source>
</reference>
<dbReference type="PANTHER" id="PTHR43179:SF12">
    <property type="entry name" value="GALACTOFURANOSYLTRANSFERASE GLFT2"/>
    <property type="match status" value="1"/>
</dbReference>
<dbReference type="Gene3D" id="3.90.550.10">
    <property type="entry name" value="Spore Coat Polysaccharide Biosynthesis Protein SpsA, Chain A"/>
    <property type="match status" value="1"/>
</dbReference>
<dbReference type="FunCoup" id="A0A3G9JS80">
    <property type="interactions" value="16"/>
</dbReference>
<organism evidence="6 7">
    <name type="scientific">Intestinibaculum porci</name>
    <dbReference type="NCBI Taxonomy" id="2487118"/>
    <lineage>
        <taxon>Bacteria</taxon>
        <taxon>Bacillati</taxon>
        <taxon>Bacillota</taxon>
        <taxon>Erysipelotrichia</taxon>
        <taxon>Erysipelotrichales</taxon>
        <taxon>Erysipelotrichaceae</taxon>
        <taxon>Intestinibaculum</taxon>
    </lineage>
</organism>
<dbReference type="AlphaFoldDB" id="A0A3G9JS80"/>
<keyword evidence="7" id="KW-1185">Reference proteome</keyword>
<evidence type="ECO:0000256" key="1">
    <source>
        <dbReference type="ARBA" id="ARBA00004776"/>
    </source>
</evidence>
<dbReference type="Pfam" id="PF00535">
    <property type="entry name" value="Glycos_transf_2"/>
    <property type="match status" value="1"/>
</dbReference>
<dbReference type="OrthoDB" id="7665907at2"/>
<dbReference type="GO" id="GO:0016757">
    <property type="term" value="F:glycosyltransferase activity"/>
    <property type="evidence" value="ECO:0007669"/>
    <property type="project" value="UniProtKB-KW"/>
</dbReference>
<dbReference type="InterPro" id="IPR029044">
    <property type="entry name" value="Nucleotide-diphossugar_trans"/>
</dbReference>
<dbReference type="EMBL" id="AP019309">
    <property type="protein sequence ID" value="BBH27258.1"/>
    <property type="molecule type" value="Genomic_DNA"/>
</dbReference>
<dbReference type="RefSeq" id="WP_125120003.1">
    <property type="nucleotide sequence ID" value="NZ_AP019309.1"/>
</dbReference>
<keyword evidence="4 6" id="KW-0808">Transferase</keyword>
<evidence type="ECO:0000313" key="6">
    <source>
        <dbReference type="EMBL" id="BBH27258.1"/>
    </source>
</evidence>
<evidence type="ECO:0000256" key="3">
    <source>
        <dbReference type="ARBA" id="ARBA00022676"/>
    </source>
</evidence>
<dbReference type="InterPro" id="IPR001173">
    <property type="entry name" value="Glyco_trans_2-like"/>
</dbReference>
<gene>
    <name evidence="6" type="ORF">SG0102_21920</name>
</gene>
<evidence type="ECO:0000259" key="5">
    <source>
        <dbReference type="Pfam" id="PF00535"/>
    </source>
</evidence>
<keyword evidence="3" id="KW-0328">Glycosyltransferase</keyword>
<dbReference type="KEGG" id="ebm:SG0102_21920"/>
<accession>A0A3G9JS80</accession>